<dbReference type="PROSITE" id="PS00211">
    <property type="entry name" value="ABC_TRANSPORTER_1"/>
    <property type="match status" value="1"/>
</dbReference>
<keyword evidence="2 4" id="KW-0067">ATP-binding</keyword>
<organism evidence="4 5">
    <name type="scientific">Stigmatella aurantiaca</name>
    <dbReference type="NCBI Taxonomy" id="41"/>
    <lineage>
        <taxon>Bacteria</taxon>
        <taxon>Pseudomonadati</taxon>
        <taxon>Myxococcota</taxon>
        <taxon>Myxococcia</taxon>
        <taxon>Myxococcales</taxon>
        <taxon>Cystobacterineae</taxon>
        <taxon>Archangiaceae</taxon>
        <taxon>Stigmatella</taxon>
    </lineage>
</organism>
<dbReference type="PANTHER" id="PTHR43514:SF4">
    <property type="entry name" value="ABC TRANSPORTER I FAMILY MEMBER 10"/>
    <property type="match status" value="1"/>
</dbReference>
<evidence type="ECO:0000259" key="3">
    <source>
        <dbReference type="PROSITE" id="PS50893"/>
    </source>
</evidence>
<dbReference type="GO" id="GO:0005524">
    <property type="term" value="F:ATP binding"/>
    <property type="evidence" value="ECO:0007669"/>
    <property type="project" value="UniProtKB-KW"/>
</dbReference>
<dbReference type="PANTHER" id="PTHR43514">
    <property type="entry name" value="ABC TRANSPORTER I FAMILY MEMBER 10"/>
    <property type="match status" value="1"/>
</dbReference>
<dbReference type="EMBL" id="FOAP01000036">
    <property type="protein sequence ID" value="SEN28106.1"/>
    <property type="molecule type" value="Genomic_DNA"/>
</dbReference>
<dbReference type="OrthoDB" id="9809450at2"/>
<dbReference type="SUPFAM" id="SSF52540">
    <property type="entry name" value="P-loop containing nucleoside triphosphate hydrolases"/>
    <property type="match status" value="1"/>
</dbReference>
<gene>
    <name evidence="4" type="ORF">SAMN05444354_13639</name>
</gene>
<keyword evidence="1" id="KW-0547">Nucleotide-binding</keyword>
<dbReference type="Proteomes" id="UP000182719">
    <property type="component" value="Unassembled WGS sequence"/>
</dbReference>
<sequence length="251" mass="27468">MSAALLQVKLKLKRQSELGGFMLSASFQAPAGITVVLGPSGSGKSTLLSALAGLTRPEEGTITVGDEVWLDTERRLERPSHERALSMVFQKSTLFPHLTALGNVTFALDRARSRASRRDEALALLRRMKVEHLAHRYPRHLSGGEAQRVSLARALARPPRLVLLDEPFSALDRQLRHSLAEDVLGHLRRFQVPILFVTHALDEAIQYGQSALLVMNGDVRFHPQATAELCASAMGLRPPGAAQDTAEQNCS</sequence>
<dbReference type="SMART" id="SM00382">
    <property type="entry name" value="AAA"/>
    <property type="match status" value="1"/>
</dbReference>
<keyword evidence="5" id="KW-1185">Reference proteome</keyword>
<reference evidence="5" key="1">
    <citation type="submission" date="2016-10" db="EMBL/GenBank/DDBJ databases">
        <authorList>
            <person name="Varghese N."/>
            <person name="Submissions S."/>
        </authorList>
    </citation>
    <scope>NUCLEOTIDE SEQUENCE [LARGE SCALE GENOMIC DNA]</scope>
    <source>
        <strain evidence="5">DSM 17044</strain>
    </source>
</reference>
<accession>A0A1H8F984</accession>
<dbReference type="InterPro" id="IPR027417">
    <property type="entry name" value="P-loop_NTPase"/>
</dbReference>
<dbReference type="Pfam" id="PF00005">
    <property type="entry name" value="ABC_tran"/>
    <property type="match status" value="1"/>
</dbReference>
<dbReference type="PROSITE" id="PS50893">
    <property type="entry name" value="ABC_TRANSPORTER_2"/>
    <property type="match status" value="1"/>
</dbReference>
<dbReference type="Gene3D" id="3.40.50.300">
    <property type="entry name" value="P-loop containing nucleotide triphosphate hydrolases"/>
    <property type="match status" value="1"/>
</dbReference>
<dbReference type="RefSeq" id="WP_075011322.1">
    <property type="nucleotide sequence ID" value="NZ_FOAP01000036.1"/>
</dbReference>
<dbReference type="InterPro" id="IPR050334">
    <property type="entry name" value="Molybdenum_import_ModC"/>
</dbReference>
<evidence type="ECO:0000256" key="2">
    <source>
        <dbReference type="ARBA" id="ARBA00022840"/>
    </source>
</evidence>
<dbReference type="InterPro" id="IPR003439">
    <property type="entry name" value="ABC_transporter-like_ATP-bd"/>
</dbReference>
<name>A0A1H8F984_STIAU</name>
<protein>
    <submittedName>
        <fullName evidence="4">Molybdate transport system ATP-binding protein</fullName>
    </submittedName>
</protein>
<feature type="domain" description="ABC transporter" evidence="3">
    <location>
        <begin position="6"/>
        <end position="241"/>
    </location>
</feature>
<dbReference type="InterPro" id="IPR017871">
    <property type="entry name" value="ABC_transporter-like_CS"/>
</dbReference>
<dbReference type="GO" id="GO:0016887">
    <property type="term" value="F:ATP hydrolysis activity"/>
    <property type="evidence" value="ECO:0007669"/>
    <property type="project" value="InterPro"/>
</dbReference>
<evidence type="ECO:0000313" key="4">
    <source>
        <dbReference type="EMBL" id="SEN28106.1"/>
    </source>
</evidence>
<evidence type="ECO:0000313" key="5">
    <source>
        <dbReference type="Proteomes" id="UP000182719"/>
    </source>
</evidence>
<dbReference type="AlphaFoldDB" id="A0A1H8F984"/>
<evidence type="ECO:0000256" key="1">
    <source>
        <dbReference type="ARBA" id="ARBA00022741"/>
    </source>
</evidence>
<dbReference type="InterPro" id="IPR003593">
    <property type="entry name" value="AAA+_ATPase"/>
</dbReference>
<proteinExistence type="predicted"/>